<dbReference type="SUPFAM" id="SSF52374">
    <property type="entry name" value="Nucleotidylyl transferase"/>
    <property type="match status" value="1"/>
</dbReference>
<organism evidence="18">
    <name type="scientific">mine drainage metagenome</name>
    <dbReference type="NCBI Taxonomy" id="410659"/>
    <lineage>
        <taxon>unclassified sequences</taxon>
        <taxon>metagenomes</taxon>
        <taxon>ecological metagenomes</taxon>
    </lineage>
</organism>
<dbReference type="AlphaFoldDB" id="T1CFD9"/>
<evidence type="ECO:0000313" key="18">
    <source>
        <dbReference type="EMBL" id="EQD64804.1"/>
    </source>
</evidence>
<dbReference type="InterPro" id="IPR014729">
    <property type="entry name" value="Rossmann-like_a/b/a_fold"/>
</dbReference>
<dbReference type="NCBIfam" id="TIGR00083">
    <property type="entry name" value="ribF"/>
    <property type="match status" value="1"/>
</dbReference>
<dbReference type="Pfam" id="PF01687">
    <property type="entry name" value="Flavokinase"/>
    <property type="match status" value="1"/>
</dbReference>
<accession>T1CFD9</accession>
<keyword evidence="7" id="KW-0285">Flavoprotein</keyword>
<feature type="region of interest" description="Disordered" evidence="16">
    <location>
        <begin position="280"/>
        <end position="303"/>
    </location>
</feature>
<evidence type="ECO:0000256" key="3">
    <source>
        <dbReference type="ARBA" id="ARBA00010214"/>
    </source>
</evidence>
<dbReference type="SMART" id="SM00904">
    <property type="entry name" value="Flavokinase"/>
    <property type="match status" value="1"/>
</dbReference>
<dbReference type="InterPro" id="IPR015864">
    <property type="entry name" value="FAD_synthase"/>
</dbReference>
<evidence type="ECO:0000256" key="6">
    <source>
        <dbReference type="ARBA" id="ARBA00018483"/>
    </source>
</evidence>
<evidence type="ECO:0000256" key="9">
    <source>
        <dbReference type="ARBA" id="ARBA00022679"/>
    </source>
</evidence>
<dbReference type="InterPro" id="IPR015865">
    <property type="entry name" value="Riboflavin_kinase_bac/euk"/>
</dbReference>
<reference evidence="18" key="1">
    <citation type="submission" date="2013-08" db="EMBL/GenBank/DDBJ databases">
        <authorList>
            <person name="Mendez C."/>
            <person name="Richter M."/>
            <person name="Ferrer M."/>
            <person name="Sanchez J."/>
        </authorList>
    </citation>
    <scope>NUCLEOTIDE SEQUENCE</scope>
</reference>
<comment type="pathway">
    <text evidence="1">Cofactor biosynthesis; FAD biosynthesis; FAD from FMN: step 1/1.</text>
</comment>
<reference evidence="18" key="2">
    <citation type="journal article" date="2014" name="ISME J.">
        <title>Microbial stratification in low pH oxic and suboxic macroscopic growths along an acid mine drainage.</title>
        <authorList>
            <person name="Mendez-Garcia C."/>
            <person name="Mesa V."/>
            <person name="Sprenger R.R."/>
            <person name="Richter M."/>
            <person name="Diez M.S."/>
            <person name="Solano J."/>
            <person name="Bargiela R."/>
            <person name="Golyshina O.V."/>
            <person name="Manteca A."/>
            <person name="Ramos J.L."/>
            <person name="Gallego J.R."/>
            <person name="Llorente I."/>
            <person name="Martins Dos Santos V.A."/>
            <person name="Jensen O.N."/>
            <person name="Pelaez A.I."/>
            <person name="Sanchez J."/>
            <person name="Ferrer M."/>
        </authorList>
    </citation>
    <scope>NUCLEOTIDE SEQUENCE</scope>
</reference>
<dbReference type="GO" id="GO:0008531">
    <property type="term" value="F:riboflavin kinase activity"/>
    <property type="evidence" value="ECO:0007669"/>
    <property type="project" value="UniProtKB-EC"/>
</dbReference>
<name>T1CFD9_9ZZZZ</name>
<sequence length="389" mass="40995">MMRIARDVAGPCLAPHGSVLAVGALDGLHRGHQALLARVRERAAALSLPPLAISFEPLPRAYFSRTPLPRLGSVRDKIEGLARAGMQRLLLLRFNAALAALPAEDFVRRVLLARAGAREVWVGEDFRFGHRRSGDLALLRRMGAELGFAAHALETHLHDGARISSSAIRAALTADDFAAAAVLLGHPFCIGGRVVRGQQLGRSLGYPTANIRLGRRVSPIQGIFAVRVYGATESVWPGGRSGVSCDRRECRAARDTGASLPGGRSGASCARDTGASLPGGRSGASCARDTGASLPGGRSGASCARDTGASLPGVASLGLRPTVGGHEPLLEAHLFDFNGDLYGRHLAVEFVRKLRDEEKFASLDDLTRQMHRDAAAARALLGLPLSVSA</sequence>
<dbReference type="Pfam" id="PF06574">
    <property type="entry name" value="FAD_syn"/>
    <property type="match status" value="1"/>
</dbReference>
<keyword evidence="9 18" id="KW-0808">Transferase</keyword>
<dbReference type="InterPro" id="IPR023465">
    <property type="entry name" value="Riboflavin_kinase_dom_sf"/>
</dbReference>
<dbReference type="Gene3D" id="3.40.50.620">
    <property type="entry name" value="HUPs"/>
    <property type="match status" value="1"/>
</dbReference>
<evidence type="ECO:0000256" key="8">
    <source>
        <dbReference type="ARBA" id="ARBA00022643"/>
    </source>
</evidence>
<evidence type="ECO:0000256" key="5">
    <source>
        <dbReference type="ARBA" id="ARBA00012393"/>
    </source>
</evidence>
<evidence type="ECO:0000256" key="10">
    <source>
        <dbReference type="ARBA" id="ARBA00022695"/>
    </source>
</evidence>
<evidence type="ECO:0000256" key="11">
    <source>
        <dbReference type="ARBA" id="ARBA00022741"/>
    </source>
</evidence>
<dbReference type="PANTHER" id="PTHR22749">
    <property type="entry name" value="RIBOFLAVIN KINASE/FMN ADENYLYLTRANSFERASE"/>
    <property type="match status" value="1"/>
</dbReference>
<dbReference type="UniPathway" id="UPA00276">
    <property type="reaction ID" value="UER00406"/>
</dbReference>
<dbReference type="InterPro" id="IPR023468">
    <property type="entry name" value="Riboflavin_kinase"/>
</dbReference>
<comment type="pathway">
    <text evidence="2">Cofactor biosynthesis; FMN biosynthesis; FMN from riboflavin (ATP route): step 1/1.</text>
</comment>
<dbReference type="GO" id="GO:0003919">
    <property type="term" value="F:FMN adenylyltransferase activity"/>
    <property type="evidence" value="ECO:0007669"/>
    <property type="project" value="UniProtKB-EC"/>
</dbReference>
<gene>
    <name evidence="18" type="ORF">B1A_08703</name>
</gene>
<evidence type="ECO:0000256" key="12">
    <source>
        <dbReference type="ARBA" id="ARBA00022777"/>
    </source>
</evidence>
<dbReference type="SUPFAM" id="SSF82114">
    <property type="entry name" value="Riboflavin kinase-like"/>
    <property type="match status" value="1"/>
</dbReference>
<dbReference type="PANTHER" id="PTHR22749:SF6">
    <property type="entry name" value="RIBOFLAVIN KINASE"/>
    <property type="match status" value="1"/>
</dbReference>
<keyword evidence="13" id="KW-0274">FAD</keyword>
<keyword evidence="12 18" id="KW-0418">Kinase</keyword>
<comment type="similarity">
    <text evidence="3">Belongs to the RibF family.</text>
</comment>
<dbReference type="Gene3D" id="2.40.30.30">
    <property type="entry name" value="Riboflavin kinase-like"/>
    <property type="match status" value="1"/>
</dbReference>
<protein>
    <recommendedName>
        <fullName evidence="6">Bifunctional riboflavin kinase/FMN adenylyltransferase</fullName>
        <ecNumber evidence="4">2.7.1.26</ecNumber>
        <ecNumber evidence="5">2.7.7.2</ecNumber>
    </recommendedName>
</protein>
<keyword evidence="8" id="KW-0288">FMN</keyword>
<evidence type="ECO:0000256" key="4">
    <source>
        <dbReference type="ARBA" id="ARBA00012105"/>
    </source>
</evidence>
<dbReference type="CDD" id="cd02064">
    <property type="entry name" value="FAD_synthetase_N"/>
    <property type="match status" value="1"/>
</dbReference>
<keyword evidence="10 18" id="KW-0548">Nucleotidyltransferase</keyword>
<evidence type="ECO:0000256" key="13">
    <source>
        <dbReference type="ARBA" id="ARBA00022827"/>
    </source>
</evidence>
<dbReference type="GO" id="GO:0005524">
    <property type="term" value="F:ATP binding"/>
    <property type="evidence" value="ECO:0007669"/>
    <property type="project" value="UniProtKB-KW"/>
</dbReference>
<evidence type="ECO:0000256" key="7">
    <source>
        <dbReference type="ARBA" id="ARBA00022630"/>
    </source>
</evidence>
<keyword evidence="14" id="KW-0067">ATP-binding</keyword>
<dbReference type="EMBL" id="AUZX01006202">
    <property type="protein sequence ID" value="EQD64804.1"/>
    <property type="molecule type" value="Genomic_DNA"/>
</dbReference>
<evidence type="ECO:0000256" key="1">
    <source>
        <dbReference type="ARBA" id="ARBA00004726"/>
    </source>
</evidence>
<dbReference type="GO" id="GO:0009231">
    <property type="term" value="P:riboflavin biosynthetic process"/>
    <property type="evidence" value="ECO:0007669"/>
    <property type="project" value="InterPro"/>
</dbReference>
<proteinExistence type="inferred from homology"/>
<comment type="caution">
    <text evidence="18">The sequence shown here is derived from an EMBL/GenBank/DDBJ whole genome shotgun (WGS) entry which is preliminary data.</text>
</comment>
<feature type="domain" description="Riboflavin kinase" evidence="17">
    <location>
        <begin position="183"/>
        <end position="382"/>
    </location>
</feature>
<keyword evidence="15" id="KW-0511">Multifunctional enzyme</keyword>
<dbReference type="EC" id="2.7.7.2" evidence="5"/>
<evidence type="ECO:0000259" key="17">
    <source>
        <dbReference type="SMART" id="SM00904"/>
    </source>
</evidence>
<evidence type="ECO:0000256" key="14">
    <source>
        <dbReference type="ARBA" id="ARBA00022840"/>
    </source>
</evidence>
<dbReference type="GO" id="GO:0009398">
    <property type="term" value="P:FMN biosynthetic process"/>
    <property type="evidence" value="ECO:0007669"/>
    <property type="project" value="UniProtKB-UniPathway"/>
</dbReference>
<dbReference type="UniPathway" id="UPA00277">
    <property type="reaction ID" value="UER00407"/>
</dbReference>
<keyword evidence="11" id="KW-0547">Nucleotide-binding</keyword>
<dbReference type="GO" id="GO:0006747">
    <property type="term" value="P:FAD biosynthetic process"/>
    <property type="evidence" value="ECO:0007669"/>
    <property type="project" value="UniProtKB-UniPathway"/>
</dbReference>
<dbReference type="InterPro" id="IPR002606">
    <property type="entry name" value="Riboflavin_kinase_bac"/>
</dbReference>
<evidence type="ECO:0000256" key="2">
    <source>
        <dbReference type="ARBA" id="ARBA00005201"/>
    </source>
</evidence>
<evidence type="ECO:0000256" key="15">
    <source>
        <dbReference type="ARBA" id="ARBA00023268"/>
    </source>
</evidence>
<dbReference type="EC" id="2.7.1.26" evidence="4"/>
<evidence type="ECO:0000256" key="16">
    <source>
        <dbReference type="SAM" id="MobiDB-lite"/>
    </source>
</evidence>